<sequence>METGLAEQVSVLLRGALTARQIQQHLQIRPLSWEVAVVVGDDQFDQQQRRAGAGRRAHIAQDLHGLLVGPVVNDVLQDVGVAAARNAVEKRAGHDAHPVLNIGPAQQVRRRINNARQVVQHTAGGRRGLQDRGQQRAVPTADIHDRRVAAEVVAGHHRRDGQLRDACHGLVEQFGVFGMLGEVVEAARAVQRRDDGIARCAPNPPAGSSVAVVRPTRRTVPPMPSTPMRPNAGCRQGNSARNGRRGDDGKCPG</sequence>
<feature type="region of interest" description="Disordered" evidence="1">
    <location>
        <begin position="215"/>
        <end position="253"/>
    </location>
</feature>
<keyword evidence="3" id="KW-1185">Reference proteome</keyword>
<gene>
    <name evidence="2" type="ORF">AWC14_06000</name>
</gene>
<reference evidence="2 3" key="1">
    <citation type="submission" date="2016-01" db="EMBL/GenBank/DDBJ databases">
        <title>The new phylogeny of the genus Mycobacterium.</title>
        <authorList>
            <person name="Tarcisio F."/>
            <person name="Conor M."/>
            <person name="Antonella G."/>
            <person name="Elisabetta G."/>
            <person name="Giulia F.S."/>
            <person name="Sara T."/>
            <person name="Anna F."/>
            <person name="Clotilde B."/>
            <person name="Roberto B."/>
            <person name="Veronica D.S."/>
            <person name="Fabio R."/>
            <person name="Monica P."/>
            <person name="Olivier J."/>
            <person name="Enrico T."/>
            <person name="Nicola S."/>
        </authorList>
    </citation>
    <scope>NUCLEOTIDE SEQUENCE [LARGE SCALE GENOMIC DNA]</scope>
    <source>
        <strain evidence="2 3">DSM 45166</strain>
    </source>
</reference>
<dbReference type="AlphaFoldDB" id="A0A1X1XVG6"/>
<dbReference type="Proteomes" id="UP000193487">
    <property type="component" value="Unassembled WGS sequence"/>
</dbReference>
<evidence type="ECO:0000313" key="2">
    <source>
        <dbReference type="EMBL" id="ORW02750.1"/>
    </source>
</evidence>
<evidence type="ECO:0000256" key="1">
    <source>
        <dbReference type="SAM" id="MobiDB-lite"/>
    </source>
</evidence>
<evidence type="ECO:0000313" key="3">
    <source>
        <dbReference type="Proteomes" id="UP000193487"/>
    </source>
</evidence>
<comment type="caution">
    <text evidence="2">The sequence shown here is derived from an EMBL/GenBank/DDBJ whole genome shotgun (WGS) entry which is preliminary data.</text>
</comment>
<protein>
    <submittedName>
        <fullName evidence="2">Uncharacterized protein</fullName>
    </submittedName>
</protein>
<organism evidence="2 3">
    <name type="scientific">Mycobacterium kyorinense</name>
    <dbReference type="NCBI Taxonomy" id="487514"/>
    <lineage>
        <taxon>Bacteria</taxon>
        <taxon>Bacillati</taxon>
        <taxon>Actinomycetota</taxon>
        <taxon>Actinomycetes</taxon>
        <taxon>Mycobacteriales</taxon>
        <taxon>Mycobacteriaceae</taxon>
        <taxon>Mycobacterium</taxon>
    </lineage>
</organism>
<dbReference type="EMBL" id="LQPE01000129">
    <property type="protein sequence ID" value="ORW02750.1"/>
    <property type="molecule type" value="Genomic_DNA"/>
</dbReference>
<proteinExistence type="predicted"/>
<feature type="compositionally biased region" description="Basic and acidic residues" evidence="1">
    <location>
        <begin position="244"/>
        <end position="253"/>
    </location>
</feature>
<name>A0A1X1XVG6_9MYCO</name>
<accession>A0A1X1XVG6</accession>